<dbReference type="Proteomes" id="UP000502996">
    <property type="component" value="Chromosome"/>
</dbReference>
<dbReference type="Pfam" id="PF13185">
    <property type="entry name" value="GAF_2"/>
    <property type="match status" value="1"/>
</dbReference>
<keyword evidence="3" id="KW-0805">Transcription regulation</keyword>
<evidence type="ECO:0000259" key="5">
    <source>
        <dbReference type="PROSITE" id="PS50921"/>
    </source>
</evidence>
<protein>
    <submittedName>
        <fullName evidence="6">GAF and ANTAR domain-containing protein</fullName>
    </submittedName>
</protein>
<dbReference type="SUPFAM" id="SSF55781">
    <property type="entry name" value="GAF domain-like"/>
    <property type="match status" value="1"/>
</dbReference>
<dbReference type="Gene3D" id="1.10.10.10">
    <property type="entry name" value="Winged helix-like DNA-binding domain superfamily/Winged helix DNA-binding domain"/>
    <property type="match status" value="1"/>
</dbReference>
<sequence>MAEETGHRRMEDQRGVAADYGDRMADLARNLRSQRTSMLTLQYVVQATAEMVKSCDDVAISLAHQDGTVETRASLGAGLAEQADQLQTQFGEGPCVDSAWNSSVVWARDLPHDGSWPSWGSAVVDQLGVRSVLCVQLYTHEDHELGVLQLFATQPHAFVADDADEVIGIAAHAAVALGAISNHEAVQFGLVRRTMIGQATGILMERYQVDPHQAFEVLRRVSQESGRKVYDLAIELVQGGRPSGL</sequence>
<dbReference type="EMBL" id="CP049257">
    <property type="protein sequence ID" value="QIG41484.1"/>
    <property type="molecule type" value="Genomic_DNA"/>
</dbReference>
<dbReference type="InterPro" id="IPR036388">
    <property type="entry name" value="WH-like_DNA-bd_sf"/>
</dbReference>
<dbReference type="GO" id="GO:0016301">
    <property type="term" value="F:kinase activity"/>
    <property type="evidence" value="ECO:0007669"/>
    <property type="project" value="UniProtKB-KW"/>
</dbReference>
<reference evidence="6 7" key="1">
    <citation type="submission" date="2020-02" db="EMBL/GenBank/DDBJ databases">
        <title>Full genome sequence of Nocardioides sp. R-3366.</title>
        <authorList>
            <person name="Im W.-T."/>
        </authorList>
    </citation>
    <scope>NUCLEOTIDE SEQUENCE [LARGE SCALE GENOMIC DNA]</scope>
    <source>
        <strain evidence="6 7">R-3366</strain>
    </source>
</reference>
<dbReference type="InterPro" id="IPR029016">
    <property type="entry name" value="GAF-like_dom_sf"/>
</dbReference>
<keyword evidence="1" id="KW-0808">Transferase</keyword>
<dbReference type="InterPro" id="IPR005561">
    <property type="entry name" value="ANTAR"/>
</dbReference>
<dbReference type="KEGG" id="nano:G5V58_00695"/>
<dbReference type="SUPFAM" id="SSF52172">
    <property type="entry name" value="CheY-like"/>
    <property type="match status" value="1"/>
</dbReference>
<evidence type="ECO:0000256" key="4">
    <source>
        <dbReference type="ARBA" id="ARBA00023163"/>
    </source>
</evidence>
<evidence type="ECO:0000256" key="3">
    <source>
        <dbReference type="ARBA" id="ARBA00023015"/>
    </source>
</evidence>
<keyword evidence="4" id="KW-0804">Transcription</keyword>
<evidence type="ECO:0000256" key="1">
    <source>
        <dbReference type="ARBA" id="ARBA00022679"/>
    </source>
</evidence>
<dbReference type="AlphaFoldDB" id="A0A6G6W8D2"/>
<name>A0A6G6W8D2_9ACTN</name>
<keyword evidence="7" id="KW-1185">Reference proteome</keyword>
<keyword evidence="2" id="KW-0418">Kinase</keyword>
<dbReference type="GO" id="GO:0003723">
    <property type="term" value="F:RNA binding"/>
    <property type="evidence" value="ECO:0007669"/>
    <property type="project" value="InterPro"/>
</dbReference>
<dbReference type="Gene3D" id="3.30.450.40">
    <property type="match status" value="1"/>
</dbReference>
<dbReference type="RefSeq" id="WP_165227868.1">
    <property type="nucleotide sequence ID" value="NZ_CP049257.1"/>
</dbReference>
<evidence type="ECO:0000313" key="6">
    <source>
        <dbReference type="EMBL" id="QIG41484.1"/>
    </source>
</evidence>
<dbReference type="InterPro" id="IPR003018">
    <property type="entry name" value="GAF"/>
</dbReference>
<gene>
    <name evidence="6" type="ORF">G5V58_00695</name>
</gene>
<accession>A0A6G6W8D2</accession>
<evidence type="ECO:0000313" key="7">
    <source>
        <dbReference type="Proteomes" id="UP000502996"/>
    </source>
</evidence>
<dbReference type="InterPro" id="IPR012074">
    <property type="entry name" value="GAF_ANTAR"/>
</dbReference>
<dbReference type="PIRSF" id="PIRSF036625">
    <property type="entry name" value="GAF_ANTAR"/>
    <property type="match status" value="1"/>
</dbReference>
<organism evidence="6 7">
    <name type="scientific">Nocardioides anomalus</name>
    <dbReference type="NCBI Taxonomy" id="2712223"/>
    <lineage>
        <taxon>Bacteria</taxon>
        <taxon>Bacillati</taxon>
        <taxon>Actinomycetota</taxon>
        <taxon>Actinomycetes</taxon>
        <taxon>Propionibacteriales</taxon>
        <taxon>Nocardioidaceae</taxon>
        <taxon>Nocardioides</taxon>
    </lineage>
</organism>
<dbReference type="PROSITE" id="PS50921">
    <property type="entry name" value="ANTAR"/>
    <property type="match status" value="1"/>
</dbReference>
<dbReference type="InterPro" id="IPR011006">
    <property type="entry name" value="CheY-like_superfamily"/>
</dbReference>
<evidence type="ECO:0000256" key="2">
    <source>
        <dbReference type="ARBA" id="ARBA00022777"/>
    </source>
</evidence>
<feature type="domain" description="ANTAR" evidence="5">
    <location>
        <begin position="176"/>
        <end position="237"/>
    </location>
</feature>
<dbReference type="Pfam" id="PF03861">
    <property type="entry name" value="ANTAR"/>
    <property type="match status" value="1"/>
</dbReference>
<proteinExistence type="predicted"/>
<dbReference type="SMART" id="SM01012">
    <property type="entry name" value="ANTAR"/>
    <property type="match status" value="1"/>
</dbReference>